<evidence type="ECO:0008006" key="2">
    <source>
        <dbReference type="Google" id="ProtNLM"/>
    </source>
</evidence>
<name>A0A381RCI0_9ZZZZ</name>
<reference evidence="1" key="1">
    <citation type="submission" date="2018-05" db="EMBL/GenBank/DDBJ databases">
        <authorList>
            <person name="Lanie J.A."/>
            <person name="Ng W.-L."/>
            <person name="Kazmierczak K.M."/>
            <person name="Andrzejewski T.M."/>
            <person name="Davidsen T.M."/>
            <person name="Wayne K.J."/>
            <person name="Tettelin H."/>
            <person name="Glass J.I."/>
            <person name="Rusch D."/>
            <person name="Podicherti R."/>
            <person name="Tsui H.-C.T."/>
            <person name="Winkler M.E."/>
        </authorList>
    </citation>
    <scope>NUCLEOTIDE SEQUENCE</scope>
</reference>
<dbReference type="AlphaFoldDB" id="A0A381RCI0"/>
<proteinExistence type="predicted"/>
<dbReference type="EMBL" id="UINC01001729">
    <property type="protein sequence ID" value="SUZ87557.1"/>
    <property type="molecule type" value="Genomic_DNA"/>
</dbReference>
<organism evidence="1">
    <name type="scientific">marine metagenome</name>
    <dbReference type="NCBI Taxonomy" id="408172"/>
    <lineage>
        <taxon>unclassified sequences</taxon>
        <taxon>metagenomes</taxon>
        <taxon>ecological metagenomes</taxon>
    </lineage>
</organism>
<evidence type="ECO:0000313" key="1">
    <source>
        <dbReference type="EMBL" id="SUZ87557.1"/>
    </source>
</evidence>
<sequence length="87" mass="9593">VLADLSERAGLTAYTQDDATFPAVADWVVDDTDLAISWHLDLEAVPTLLRIEAGREVERTTGWDRDRWEQLTGVADLGPDLPAFKPG</sequence>
<protein>
    <recommendedName>
        <fullName evidence="2">Thioredoxin domain-containing protein</fullName>
    </recommendedName>
</protein>
<feature type="non-terminal residue" evidence="1">
    <location>
        <position position="1"/>
    </location>
</feature>
<gene>
    <name evidence="1" type="ORF">METZ01_LOCUS40411</name>
</gene>
<accession>A0A381RCI0</accession>